<dbReference type="EMBL" id="JAJSPL020000003">
    <property type="protein sequence ID" value="KAK7747935.1"/>
    <property type="molecule type" value="Genomic_DNA"/>
</dbReference>
<dbReference type="InterPro" id="IPR015915">
    <property type="entry name" value="Kelch-typ_b-propeller"/>
</dbReference>
<dbReference type="AlphaFoldDB" id="A0AAN9YML3"/>
<evidence type="ECO:0000313" key="6">
    <source>
        <dbReference type="Proteomes" id="UP001320245"/>
    </source>
</evidence>
<dbReference type="Pfam" id="PF13418">
    <property type="entry name" value="Beta-prop_TYW4"/>
    <property type="match status" value="1"/>
</dbReference>
<evidence type="ECO:0000259" key="4">
    <source>
        <dbReference type="PROSITE" id="PS51184"/>
    </source>
</evidence>
<dbReference type="PANTHER" id="PTHR46529:SF1">
    <property type="entry name" value="TRNA WYBUTOSINE-SYNTHESIZING PROTEIN 4"/>
    <property type="match status" value="1"/>
</dbReference>
<gene>
    <name evidence="5" type="primary">PPM2</name>
    <name evidence="5" type="ORF">SLS53_001187</name>
</gene>
<comment type="caution">
    <text evidence="5">The sequence shown here is derived from an EMBL/GenBank/DDBJ whole genome shotgun (WGS) entry which is preliminary data.</text>
</comment>
<evidence type="ECO:0000313" key="5">
    <source>
        <dbReference type="EMBL" id="KAK7747935.1"/>
    </source>
</evidence>
<sequence>MATNNSSIVSKRSVERLYYPDEPHFFRYFVNKFQRRAPLINRGYHLRLHVIDVTLRNFLRQPSPKRKCWTRYPEDCHRSQALFVDVDFPDLIERKRQVVLKTPALVSPLSGLKTEDNGEGCSHVFLRSDHYFQIGCDLRRTATLEQALASVVDIEQCLFLFVAEVSITYMETDYADSLIQWASTISQSEFCLLEQISPDGPDHPFARTMTDHFEKLSTPIKSVKTYPTIQHQHSRFKSRGWPNIDLQSLWSAWSDGHFLSPEDRRKLDQVEAFDEWEEFALFSSHYLLLHARNYGKETAAFSEEPPTHLVPSTEARTTYKQLTGQHGLRRFGAAMVINDAFSRQSIMNVLGLGSTTRLPSYDIYKPEGSSWDIDVKPEGPSSRMCYTLTDVGHGTLMVGGRMSPSRAMIDCWLFRKDSRQWEKTWDLPVPLYRHSACRLAGSLAALVIGGKSNATDVSDAVLVYHPDKGWLKCSVQGPVQPSPVFGALLVCSEREQQDPPTFVGFFIGGMSDDGVIQTQLLAWRLVLHDGQVPTITFSPTEIAGNETARVLSRVGAACVQDHNRVVILGGVGYHGVVPKEDEILVCTFKNAELRVSGRVTIPTTGGISKIPRPLIVGSSVAFLHTGQIVILGGGATCFSMGTFWEDRKVVVHESNVQSMDFNTKNFRYTNMSFKTFSERVESGARVYLRALSADAPADRPAKLDQDFPALASDFVLPRELGICEDNMHSSVLRLSGPVNMWLHYDVQANVYCQISGSKRMLLFPPSDVTRLAFAPGASSSSIDVFNSLDSSALACTHPWEANLGPGEVLFLPPLWLHTAAPSSNISIAVNVFFRNLASGYAAGRDVYGNRDLAAYEKSRQEIARIDSAFGKVPKDVRQFYMLRLADELAQKSRDES</sequence>
<keyword evidence="3" id="KW-0949">S-adenosyl-L-methionine</keyword>
<keyword evidence="6" id="KW-1185">Reference proteome</keyword>
<dbReference type="SUPFAM" id="SSF51197">
    <property type="entry name" value="Clavaminate synthase-like"/>
    <property type="match status" value="1"/>
</dbReference>
<dbReference type="Proteomes" id="UP001320245">
    <property type="component" value="Unassembled WGS sequence"/>
</dbReference>
<evidence type="ECO:0000256" key="1">
    <source>
        <dbReference type="ARBA" id="ARBA00004797"/>
    </source>
</evidence>
<comment type="similarity">
    <text evidence="2">Belongs to the methyltransferase superfamily. LCMT family.</text>
</comment>
<dbReference type="GO" id="GO:0008175">
    <property type="term" value="F:tRNA methyltransferase activity"/>
    <property type="evidence" value="ECO:0007669"/>
    <property type="project" value="TreeGrafter"/>
</dbReference>
<dbReference type="SUPFAM" id="SSF50965">
    <property type="entry name" value="Galactose oxidase, central domain"/>
    <property type="match status" value="1"/>
</dbReference>
<comment type="pathway">
    <text evidence="1">tRNA modification; wybutosine-tRNA(Phe) biosynthesis.</text>
</comment>
<dbReference type="GO" id="GO:0031591">
    <property type="term" value="P:wybutosine biosynthetic process"/>
    <property type="evidence" value="ECO:0007669"/>
    <property type="project" value="TreeGrafter"/>
</dbReference>
<dbReference type="GO" id="GO:0030488">
    <property type="term" value="P:tRNA methylation"/>
    <property type="evidence" value="ECO:0007669"/>
    <property type="project" value="TreeGrafter"/>
</dbReference>
<feature type="domain" description="JmjC" evidence="4">
    <location>
        <begin position="696"/>
        <end position="850"/>
    </location>
</feature>
<dbReference type="Pfam" id="PF13621">
    <property type="entry name" value="Cupin_8"/>
    <property type="match status" value="1"/>
</dbReference>
<accession>A0AAN9YML3</accession>
<evidence type="ECO:0000256" key="2">
    <source>
        <dbReference type="ARBA" id="ARBA00010703"/>
    </source>
</evidence>
<dbReference type="InterPro" id="IPR029063">
    <property type="entry name" value="SAM-dependent_MTases_sf"/>
</dbReference>
<keyword evidence="5" id="KW-0489">Methyltransferase</keyword>
<protein>
    <submittedName>
        <fullName evidence="5">tRNA methyltransferase ppm2</fullName>
    </submittedName>
</protein>
<dbReference type="Gene3D" id="3.40.50.150">
    <property type="entry name" value="Vaccinia Virus protein VP39"/>
    <property type="match status" value="1"/>
</dbReference>
<dbReference type="SUPFAM" id="SSF53335">
    <property type="entry name" value="S-adenosyl-L-methionine-dependent methyltransferases"/>
    <property type="match status" value="1"/>
</dbReference>
<proteinExistence type="inferred from homology"/>
<dbReference type="InterPro" id="IPR041667">
    <property type="entry name" value="Cupin_8"/>
</dbReference>
<dbReference type="InterPro" id="IPR003347">
    <property type="entry name" value="JmjC_dom"/>
</dbReference>
<reference evidence="5 6" key="1">
    <citation type="journal article" date="2023" name="PLoS ONE">
        <title>Cytospora paraplurivora sp. nov. isolated from orchards with fruit tree decline syndrome in Ontario, Canada.</title>
        <authorList>
            <person name="Ilyukhin E."/>
            <person name="Nguyen H.D.T."/>
            <person name="Castle A.J."/>
            <person name="Ellouze W."/>
        </authorList>
    </citation>
    <scope>NUCLEOTIDE SEQUENCE [LARGE SCALE GENOMIC DNA]</scope>
    <source>
        <strain evidence="5 6">FDS-564</strain>
    </source>
</reference>
<dbReference type="Gene3D" id="2.60.120.650">
    <property type="entry name" value="Cupin"/>
    <property type="match status" value="1"/>
</dbReference>
<keyword evidence="5" id="KW-0808">Transferase</keyword>
<dbReference type="Gene3D" id="2.120.10.80">
    <property type="entry name" value="Kelch-type beta propeller"/>
    <property type="match status" value="1"/>
</dbReference>
<dbReference type="InterPro" id="IPR011043">
    <property type="entry name" value="Gal_Oxase/kelch_b-propeller"/>
</dbReference>
<dbReference type="Gene3D" id="6.10.140.1470">
    <property type="match status" value="1"/>
</dbReference>
<dbReference type="SMART" id="SM00558">
    <property type="entry name" value="JmjC"/>
    <property type="match status" value="1"/>
</dbReference>
<evidence type="ECO:0000256" key="3">
    <source>
        <dbReference type="ARBA" id="ARBA00022691"/>
    </source>
</evidence>
<name>A0AAN9YML3_9PEZI</name>
<organism evidence="5 6">
    <name type="scientific">Cytospora paraplurivora</name>
    <dbReference type="NCBI Taxonomy" id="2898453"/>
    <lineage>
        <taxon>Eukaryota</taxon>
        <taxon>Fungi</taxon>
        <taxon>Dikarya</taxon>
        <taxon>Ascomycota</taxon>
        <taxon>Pezizomycotina</taxon>
        <taxon>Sordariomycetes</taxon>
        <taxon>Sordariomycetidae</taxon>
        <taxon>Diaporthales</taxon>
        <taxon>Cytosporaceae</taxon>
        <taxon>Cytospora</taxon>
    </lineage>
</organism>
<dbReference type="PANTHER" id="PTHR46529">
    <property type="entry name" value="TRNA WYBUTOSINE-SYNTHESIZING PROTEIN 4"/>
    <property type="match status" value="1"/>
</dbReference>
<dbReference type="PROSITE" id="PS51184">
    <property type="entry name" value="JMJC"/>
    <property type="match status" value="1"/>
</dbReference>